<dbReference type="PROSITE" id="PS51257">
    <property type="entry name" value="PROKAR_LIPOPROTEIN"/>
    <property type="match status" value="1"/>
</dbReference>
<dbReference type="AlphaFoldDB" id="A0A1N7SK95"/>
<dbReference type="EMBL" id="CYGY02000060">
    <property type="protein sequence ID" value="SIT47800.1"/>
    <property type="molecule type" value="Genomic_DNA"/>
</dbReference>
<dbReference type="SUPFAM" id="SSF53850">
    <property type="entry name" value="Periplasmic binding protein-like II"/>
    <property type="match status" value="1"/>
</dbReference>
<proteinExistence type="predicted"/>
<feature type="signal peptide" evidence="2">
    <location>
        <begin position="1"/>
        <end position="20"/>
    </location>
</feature>
<dbReference type="Proteomes" id="UP000195569">
    <property type="component" value="Unassembled WGS sequence"/>
</dbReference>
<evidence type="ECO:0000313" key="4">
    <source>
        <dbReference type="EMBL" id="SIT47800.1"/>
    </source>
</evidence>
<dbReference type="Pfam" id="PF12849">
    <property type="entry name" value="PBP_like_2"/>
    <property type="match status" value="1"/>
</dbReference>
<reference evidence="4" key="1">
    <citation type="submission" date="2016-12" db="EMBL/GenBank/DDBJ databases">
        <authorList>
            <person name="Moulin L."/>
        </authorList>
    </citation>
    <scope>NUCLEOTIDE SEQUENCE [LARGE SCALE GENOMIC DNA]</scope>
    <source>
        <strain evidence="4">STM 7183</strain>
    </source>
</reference>
<keyword evidence="1 2" id="KW-0732">Signal</keyword>
<sequence>MKVGLHVLGLAVVITTASCAGPARIAAPDHYKPREQVSGEIRIWGSPADGPLLKDWEAGFMKTQAGVTFSEQLHGPESTMAGVYNGVADLAFMGREMRVPVENMAFEWVYLRKPVSIQVANAGLRAERPSTNLAIFVNRRNPIGQLTLAQLDAILGAEHKRGDANFRHWGDIGVEGPLHDKPINVYGPPVDSIPALFIRHAVLKDSQKWNPDYREFPTDGSDLLDAIAQDPSGIAFAPLSAGNQAVKPVALANDASGPFYPLTERSVSARTYPIGRVITMVLDRAPGKPIDPKVREFLRYILSPDGQAAVARDGAYIPLSTESAQQQLKRLD</sequence>
<gene>
    <name evidence="4" type="ORF">BN2476_600018</name>
</gene>
<evidence type="ECO:0000259" key="3">
    <source>
        <dbReference type="Pfam" id="PF12849"/>
    </source>
</evidence>
<dbReference type="Gene3D" id="3.40.190.10">
    <property type="entry name" value="Periplasmic binding protein-like II"/>
    <property type="match status" value="2"/>
</dbReference>
<dbReference type="PANTHER" id="PTHR30570:SF6">
    <property type="entry name" value="PHOSPHATE-BINDING PROTEIN PSTS"/>
    <property type="match status" value="1"/>
</dbReference>
<organism evidence="4 5">
    <name type="scientific">Paraburkholderia piptadeniae</name>
    <dbReference type="NCBI Taxonomy" id="1701573"/>
    <lineage>
        <taxon>Bacteria</taxon>
        <taxon>Pseudomonadati</taxon>
        <taxon>Pseudomonadota</taxon>
        <taxon>Betaproteobacteria</taxon>
        <taxon>Burkholderiales</taxon>
        <taxon>Burkholderiaceae</taxon>
        <taxon>Paraburkholderia</taxon>
    </lineage>
</organism>
<evidence type="ECO:0000313" key="5">
    <source>
        <dbReference type="Proteomes" id="UP000195569"/>
    </source>
</evidence>
<accession>A0A1N7SK95</accession>
<keyword evidence="5" id="KW-1185">Reference proteome</keyword>
<feature type="domain" description="PBP" evidence="3">
    <location>
        <begin position="133"/>
        <end position="304"/>
    </location>
</feature>
<dbReference type="InterPro" id="IPR024370">
    <property type="entry name" value="PBP_domain"/>
</dbReference>
<evidence type="ECO:0000256" key="2">
    <source>
        <dbReference type="SAM" id="SignalP"/>
    </source>
</evidence>
<protein>
    <recommendedName>
        <fullName evidence="3">PBP domain-containing protein</fullName>
    </recommendedName>
</protein>
<dbReference type="OrthoDB" id="4008270at2"/>
<evidence type="ECO:0000256" key="1">
    <source>
        <dbReference type="ARBA" id="ARBA00022729"/>
    </source>
</evidence>
<feature type="chain" id="PRO_5012771955" description="PBP domain-containing protein" evidence="2">
    <location>
        <begin position="21"/>
        <end position="332"/>
    </location>
</feature>
<name>A0A1N7SK95_9BURK</name>
<comment type="caution">
    <text evidence="4">The sequence shown here is derived from an EMBL/GenBank/DDBJ whole genome shotgun (WGS) entry which is preliminary data.</text>
</comment>
<dbReference type="PANTHER" id="PTHR30570">
    <property type="entry name" value="PERIPLASMIC PHOSPHATE BINDING COMPONENT OF PHOSPHATE ABC TRANSPORTER"/>
    <property type="match status" value="1"/>
</dbReference>
<dbReference type="RefSeq" id="WP_143811069.1">
    <property type="nucleotide sequence ID" value="NZ_CYGY02000060.1"/>
</dbReference>
<dbReference type="InterPro" id="IPR050811">
    <property type="entry name" value="Phosphate_ABC_transporter"/>
</dbReference>